<proteinExistence type="predicted"/>
<name>A0ACC0TZS5_9AGAM</name>
<accession>A0ACC0TZS5</accession>
<organism evidence="1 2">
    <name type="scientific">Russula earlei</name>
    <dbReference type="NCBI Taxonomy" id="71964"/>
    <lineage>
        <taxon>Eukaryota</taxon>
        <taxon>Fungi</taxon>
        <taxon>Dikarya</taxon>
        <taxon>Basidiomycota</taxon>
        <taxon>Agaricomycotina</taxon>
        <taxon>Agaricomycetes</taxon>
        <taxon>Russulales</taxon>
        <taxon>Russulaceae</taxon>
        <taxon>Russula</taxon>
    </lineage>
</organism>
<protein>
    <submittedName>
        <fullName evidence="1">Uncharacterized protein</fullName>
    </submittedName>
</protein>
<evidence type="ECO:0000313" key="1">
    <source>
        <dbReference type="EMBL" id="KAI9454113.1"/>
    </source>
</evidence>
<reference evidence="1" key="1">
    <citation type="submission" date="2021-03" db="EMBL/GenBank/DDBJ databases">
        <title>Evolutionary priming and transition to the ectomycorrhizal habit in an iconic lineage of mushroom-forming fungi: is preadaptation a requirement?</title>
        <authorList>
            <consortium name="DOE Joint Genome Institute"/>
            <person name="Looney B.P."/>
            <person name="Miyauchi S."/>
            <person name="Morin E."/>
            <person name="Drula E."/>
            <person name="Courty P.E."/>
            <person name="Chicoki N."/>
            <person name="Fauchery L."/>
            <person name="Kohler A."/>
            <person name="Kuo A."/>
            <person name="LaButti K."/>
            <person name="Pangilinan J."/>
            <person name="Lipzen A."/>
            <person name="Riley R."/>
            <person name="Andreopoulos W."/>
            <person name="He G."/>
            <person name="Johnson J."/>
            <person name="Barry K.W."/>
            <person name="Grigoriev I.V."/>
            <person name="Nagy L."/>
            <person name="Hibbett D."/>
            <person name="Henrissat B."/>
            <person name="Matheny P.B."/>
            <person name="Labbe J."/>
            <person name="Martin A.F."/>
        </authorList>
    </citation>
    <scope>NUCLEOTIDE SEQUENCE</scope>
    <source>
        <strain evidence="1">BPL698</strain>
    </source>
</reference>
<gene>
    <name evidence="1" type="ORF">F5148DRAFT_445942</name>
</gene>
<dbReference type="EMBL" id="JAGFNK010000282">
    <property type="protein sequence ID" value="KAI9454113.1"/>
    <property type="molecule type" value="Genomic_DNA"/>
</dbReference>
<dbReference type="Proteomes" id="UP001207468">
    <property type="component" value="Unassembled WGS sequence"/>
</dbReference>
<evidence type="ECO:0000313" key="2">
    <source>
        <dbReference type="Proteomes" id="UP001207468"/>
    </source>
</evidence>
<sequence length="408" mass="43531">MTGTFSATSSDSLSASSSAPVISFPSGTATSASLTTGLLSTPSSGLSSPTFTLPPNTQFSYLTATSLLRASIASSSVSLTLTNPDAAATTLSLVLPSNSYSVSAAPLPSDLPARIYPPSQVDVNNLPSGYTLCSLLFTPFLRWNFVAQSTQSQGQIFAWMPFIVTQALNITAAETPPFALQAFVPNTYQGPKDVDLLLTEFLFYLPSALVPVLANQIKVASSPFYNVGPPYNELANQVDPAFALTSVPNPSAVPGSSSGATSREDKSRTNTIIGVVGALGGLALVILGVLVFNGVKRRRELLHRRLSDPNVPSDPYPDRTGREFDQDSVGGQRRRSFYFAEDSLRGQQQMVVPSAVPMVQAETQYVVQPGSQTHHYPRTRPESMRERRVPVVPGAISAPILTQSSLNW</sequence>
<comment type="caution">
    <text evidence="1">The sequence shown here is derived from an EMBL/GenBank/DDBJ whole genome shotgun (WGS) entry which is preliminary data.</text>
</comment>
<keyword evidence="2" id="KW-1185">Reference proteome</keyword>